<accession>A0AA41WJ61</accession>
<dbReference type="Pfam" id="PF15579">
    <property type="entry name" value="Imm52"/>
    <property type="match status" value="1"/>
</dbReference>
<feature type="domain" description="Immunity protein 52" evidence="1">
    <location>
        <begin position="24"/>
        <end position="234"/>
    </location>
</feature>
<evidence type="ECO:0000259" key="1">
    <source>
        <dbReference type="Pfam" id="PF15579"/>
    </source>
</evidence>
<organism evidence="2 3">
    <name type="scientific">Stutzerimonas nitrititolerans</name>
    <dbReference type="NCBI Taxonomy" id="2482751"/>
    <lineage>
        <taxon>Bacteria</taxon>
        <taxon>Pseudomonadati</taxon>
        <taxon>Pseudomonadota</taxon>
        <taxon>Gammaproteobacteria</taxon>
        <taxon>Pseudomonadales</taxon>
        <taxon>Pseudomonadaceae</taxon>
        <taxon>Stutzerimonas</taxon>
    </lineage>
</organism>
<proteinExistence type="predicted"/>
<evidence type="ECO:0000313" key="3">
    <source>
        <dbReference type="Proteomes" id="UP001165292"/>
    </source>
</evidence>
<sequence>MTLRLKPFAFEMRFDKAAISSVPPREQAERALSYLAALGELHPILANWYLKGDSLEQALEKNALTNPGYLINEAGLNRDHTPGAVKFAVWNGIEDPLQGGLTFRYNAHVKRSMSTMSFNDGGALLSALTEPRALLLEMMRRAVVAWPEIDWGVIAPEEYYLDGKVFPDRQTIGWIGFCPHALRPSDYPDATVLLEVPGRGTLVVTCPEVMDPSNREHFRAVGTIDTKLVELGYLPTFNN</sequence>
<evidence type="ECO:0000313" key="2">
    <source>
        <dbReference type="EMBL" id="MCO7543405.1"/>
    </source>
</evidence>
<dbReference type="AlphaFoldDB" id="A0AA41WJ61"/>
<comment type="caution">
    <text evidence="2">The sequence shown here is derived from an EMBL/GenBank/DDBJ whole genome shotgun (WGS) entry which is preliminary data.</text>
</comment>
<dbReference type="InterPro" id="IPR028969">
    <property type="entry name" value="Imm52"/>
</dbReference>
<dbReference type="RefSeq" id="WP_253162119.1">
    <property type="nucleotide sequence ID" value="NZ_DAMAGG010000004.1"/>
</dbReference>
<gene>
    <name evidence="2" type="ORF">NJF43_01400</name>
</gene>
<name>A0AA41WJ61_9GAMM</name>
<dbReference type="EMBL" id="JAMYBS010000001">
    <property type="protein sequence ID" value="MCO7543405.1"/>
    <property type="molecule type" value="Genomic_DNA"/>
</dbReference>
<protein>
    <submittedName>
        <fullName evidence="2">Immunity 52 family protein</fullName>
    </submittedName>
</protein>
<reference evidence="2" key="1">
    <citation type="submission" date="2022-06" db="EMBL/GenBank/DDBJ databases">
        <title>Detection of beta-lactamases in bacteria of animal origin.</title>
        <authorList>
            <person name="Mlynarcik P."/>
            <person name="Zdarska V."/>
            <person name="Chudobova H."/>
            <person name="Prochazkova P."/>
            <person name="Hricova K."/>
            <person name="Mezerova K."/>
            <person name="Bardon J."/>
            <person name="Dolejska M."/>
            <person name="Sukkar I."/>
            <person name="Kolar M."/>
        </authorList>
    </citation>
    <scope>NUCLEOTIDE SEQUENCE</scope>
    <source>
        <strain evidence="2">S 300-3</strain>
    </source>
</reference>
<dbReference type="Proteomes" id="UP001165292">
    <property type="component" value="Unassembled WGS sequence"/>
</dbReference>